<dbReference type="SUPFAM" id="SSF55811">
    <property type="entry name" value="Nudix"/>
    <property type="match status" value="1"/>
</dbReference>
<dbReference type="GO" id="GO:0004081">
    <property type="term" value="F:bis(5'-nucleosyl)-tetraphosphatase (asymmetrical) activity"/>
    <property type="evidence" value="ECO:0007669"/>
    <property type="project" value="TreeGrafter"/>
</dbReference>
<dbReference type="InterPro" id="IPR020084">
    <property type="entry name" value="NUDIX_hydrolase_CS"/>
</dbReference>
<keyword evidence="4" id="KW-1185">Reference proteome</keyword>
<dbReference type="Pfam" id="PF00293">
    <property type="entry name" value="NUDIX"/>
    <property type="match status" value="1"/>
</dbReference>
<dbReference type="GO" id="GO:0006167">
    <property type="term" value="P:AMP biosynthetic process"/>
    <property type="evidence" value="ECO:0007669"/>
    <property type="project" value="TreeGrafter"/>
</dbReference>
<dbReference type="PROSITE" id="PS00893">
    <property type="entry name" value="NUDIX_BOX"/>
    <property type="match status" value="1"/>
</dbReference>
<proteinExistence type="predicted"/>
<dbReference type="OrthoDB" id="313151at2157"/>
<dbReference type="PANTHER" id="PTHR21340">
    <property type="entry name" value="DIADENOSINE 5,5-P1,P4-TETRAPHOSPHATE PYROPHOSPHOHYDROLASE MUTT"/>
    <property type="match status" value="1"/>
</dbReference>
<name>A0A1I5R6S1_9EURY</name>
<feature type="domain" description="Nudix hydrolase" evidence="2">
    <location>
        <begin position="45"/>
        <end position="173"/>
    </location>
</feature>
<accession>A0A1I5R6S1</accession>
<dbReference type="Gene3D" id="3.90.79.10">
    <property type="entry name" value="Nucleoside Triphosphate Pyrophosphohydrolase"/>
    <property type="match status" value="1"/>
</dbReference>
<evidence type="ECO:0000313" key="4">
    <source>
        <dbReference type="Proteomes" id="UP000183769"/>
    </source>
</evidence>
<dbReference type="InterPro" id="IPR051325">
    <property type="entry name" value="Nudix_hydrolase_domain"/>
</dbReference>
<dbReference type="InterPro" id="IPR000086">
    <property type="entry name" value="NUDIX_hydrolase_dom"/>
</dbReference>
<evidence type="ECO:0000259" key="2">
    <source>
        <dbReference type="PROSITE" id="PS51462"/>
    </source>
</evidence>
<dbReference type="EMBL" id="FOXI01000004">
    <property type="protein sequence ID" value="SFP54090.1"/>
    <property type="molecule type" value="Genomic_DNA"/>
</dbReference>
<evidence type="ECO:0000256" key="1">
    <source>
        <dbReference type="ARBA" id="ARBA00022801"/>
    </source>
</evidence>
<dbReference type="PROSITE" id="PS51462">
    <property type="entry name" value="NUDIX"/>
    <property type="match status" value="1"/>
</dbReference>
<dbReference type="InterPro" id="IPR015797">
    <property type="entry name" value="NUDIX_hydrolase-like_dom_sf"/>
</dbReference>
<dbReference type="PANTHER" id="PTHR21340:SF0">
    <property type="entry name" value="BIS(5'-NUCLEOSYL)-TETRAPHOSPHATASE [ASYMMETRICAL]"/>
    <property type="match status" value="1"/>
</dbReference>
<evidence type="ECO:0000313" key="3">
    <source>
        <dbReference type="EMBL" id="SFP54090.1"/>
    </source>
</evidence>
<protein>
    <submittedName>
        <fullName evidence="3">NUDIX domain-containing protein</fullName>
    </submittedName>
</protein>
<sequence length="173" mass="18622">MDPARAVDDTLDRLEARYGTVAVTETEWHVDPATYDAAAERAAAGTVGGAGTWVRREHNGTTEALLVREADQGGWSEPAGKQEPGESLAAAACRETYEEAGIECRLTGLLRAERAVHVAAGTGRPPLPRLIVVFEAEYLRGDPRPRDGSVDEAAWLSAFPDRLRYPDVAALPL</sequence>
<dbReference type="Proteomes" id="UP000183769">
    <property type="component" value="Unassembled WGS sequence"/>
</dbReference>
<reference evidence="4" key="1">
    <citation type="submission" date="2016-10" db="EMBL/GenBank/DDBJ databases">
        <authorList>
            <person name="Varghese N."/>
            <person name="Submissions S."/>
        </authorList>
    </citation>
    <scope>NUCLEOTIDE SEQUENCE [LARGE SCALE GENOMIC DNA]</scope>
    <source>
        <strain evidence="4">CGMCC 1.10329</strain>
    </source>
</reference>
<organism evidence="3 4">
    <name type="scientific">Halolamina pelagica</name>
    <dbReference type="NCBI Taxonomy" id="699431"/>
    <lineage>
        <taxon>Archaea</taxon>
        <taxon>Methanobacteriati</taxon>
        <taxon>Methanobacteriota</taxon>
        <taxon>Stenosarchaea group</taxon>
        <taxon>Halobacteria</taxon>
        <taxon>Halobacteriales</taxon>
        <taxon>Haloferacaceae</taxon>
    </lineage>
</organism>
<dbReference type="RefSeq" id="WP_074877348.1">
    <property type="nucleotide sequence ID" value="NZ_FOXI01000004.1"/>
</dbReference>
<dbReference type="AlphaFoldDB" id="A0A1I5R6S1"/>
<keyword evidence="1" id="KW-0378">Hydrolase</keyword>
<gene>
    <name evidence="3" type="ORF">SAMN05216277_104262</name>
</gene>
<dbReference type="GO" id="GO:0006754">
    <property type="term" value="P:ATP biosynthetic process"/>
    <property type="evidence" value="ECO:0007669"/>
    <property type="project" value="TreeGrafter"/>
</dbReference>